<comment type="catalytic activity">
    <reaction evidence="8">
        <text>tRNA(Asn) + L-asparagine + ATP = L-asparaginyl-tRNA(Asn) + AMP + diphosphate + H(+)</text>
        <dbReference type="Rhea" id="RHEA:11180"/>
        <dbReference type="Rhea" id="RHEA-COMP:9659"/>
        <dbReference type="Rhea" id="RHEA-COMP:9674"/>
        <dbReference type="ChEBI" id="CHEBI:15378"/>
        <dbReference type="ChEBI" id="CHEBI:30616"/>
        <dbReference type="ChEBI" id="CHEBI:33019"/>
        <dbReference type="ChEBI" id="CHEBI:58048"/>
        <dbReference type="ChEBI" id="CHEBI:78442"/>
        <dbReference type="ChEBI" id="CHEBI:78515"/>
        <dbReference type="ChEBI" id="CHEBI:456215"/>
        <dbReference type="EC" id="6.1.1.22"/>
    </reaction>
</comment>
<dbReference type="InterPro" id="IPR045864">
    <property type="entry name" value="aa-tRNA-synth_II/BPL/LPL"/>
</dbReference>
<evidence type="ECO:0000256" key="1">
    <source>
        <dbReference type="ARBA" id="ARBA00008226"/>
    </source>
</evidence>
<dbReference type="PANTHER" id="PTHR22594:SF34">
    <property type="entry name" value="ASPARAGINE--TRNA LIGASE, MITOCHONDRIAL-RELATED"/>
    <property type="match status" value="1"/>
</dbReference>
<dbReference type="HAMAP" id="MF_00534">
    <property type="entry name" value="Asn_tRNA_synth"/>
    <property type="match status" value="1"/>
</dbReference>
<reference evidence="10 11" key="1">
    <citation type="submission" date="2015-04" db="EMBL/GenBank/DDBJ databases">
        <title>Buchnera aphidicola assembly.</title>
        <authorList>
            <person name="Zhang Y."/>
        </authorList>
    </citation>
    <scope>NUCLEOTIDE SEQUENCE [LARGE SCALE GENOMIC DNA]</scope>
    <source>
        <strain evidence="10 11">SC</strain>
    </source>
</reference>
<evidence type="ECO:0000256" key="8">
    <source>
        <dbReference type="HAMAP-Rule" id="MF_00534"/>
    </source>
</evidence>
<comment type="subunit">
    <text evidence="8">Homodimer.</text>
</comment>
<dbReference type="Proteomes" id="UP000077654">
    <property type="component" value="Chromosome"/>
</dbReference>
<feature type="domain" description="Aminoacyl-transfer RNA synthetases class-II family profile" evidence="9">
    <location>
        <begin position="139"/>
        <end position="456"/>
    </location>
</feature>
<dbReference type="GO" id="GO:0005737">
    <property type="term" value="C:cytoplasm"/>
    <property type="evidence" value="ECO:0007669"/>
    <property type="project" value="UniProtKB-SubCell"/>
</dbReference>
<dbReference type="InterPro" id="IPR004364">
    <property type="entry name" value="Aa-tRNA-synt_II"/>
</dbReference>
<evidence type="ECO:0000256" key="4">
    <source>
        <dbReference type="ARBA" id="ARBA00022741"/>
    </source>
</evidence>
<keyword evidence="5 8" id="KW-0067">ATP-binding</keyword>
<evidence type="ECO:0000256" key="3">
    <source>
        <dbReference type="ARBA" id="ARBA00022598"/>
    </source>
</evidence>
<dbReference type="PANTHER" id="PTHR22594">
    <property type="entry name" value="ASPARTYL/LYSYL-TRNA SYNTHETASE"/>
    <property type="match status" value="1"/>
</dbReference>
<keyword evidence="3 8" id="KW-0436">Ligase</keyword>
<dbReference type="GO" id="GO:0003676">
    <property type="term" value="F:nucleic acid binding"/>
    <property type="evidence" value="ECO:0007669"/>
    <property type="project" value="InterPro"/>
</dbReference>
<dbReference type="SUPFAM" id="SSF50249">
    <property type="entry name" value="Nucleic acid-binding proteins"/>
    <property type="match status" value="1"/>
</dbReference>
<dbReference type="OrthoDB" id="9762036at2"/>
<dbReference type="RefSeq" id="WP_075474224.1">
    <property type="nucleotide sequence ID" value="NZ_CP011299.1"/>
</dbReference>
<protein>
    <recommendedName>
        <fullName evidence="8">Asparagine--tRNA ligase</fullName>
        <ecNumber evidence="8">6.1.1.22</ecNumber>
    </recommendedName>
    <alternativeName>
        <fullName evidence="8">Asparaginyl-tRNA synthetase</fullName>
        <shortName evidence="8">AsnRS</shortName>
    </alternativeName>
</protein>
<comment type="similarity">
    <text evidence="1 8">Belongs to the class-II aminoacyl-tRNA synthetase family.</text>
</comment>
<dbReference type="AlphaFoldDB" id="A0A172WDT3"/>
<evidence type="ECO:0000313" key="11">
    <source>
        <dbReference type="Proteomes" id="UP000077654"/>
    </source>
</evidence>
<dbReference type="SUPFAM" id="SSF55681">
    <property type="entry name" value="Class II aaRS and biotin synthetases"/>
    <property type="match status" value="1"/>
</dbReference>
<evidence type="ECO:0000256" key="7">
    <source>
        <dbReference type="ARBA" id="ARBA00023146"/>
    </source>
</evidence>
<keyword evidence="4 8" id="KW-0547">Nucleotide-binding</keyword>
<name>A0A172WDT3_BUCSC</name>
<dbReference type="InterPro" id="IPR004522">
    <property type="entry name" value="Asn-tRNA-ligase"/>
</dbReference>
<evidence type="ECO:0000256" key="6">
    <source>
        <dbReference type="ARBA" id="ARBA00022917"/>
    </source>
</evidence>
<evidence type="ECO:0000259" key="9">
    <source>
        <dbReference type="PROSITE" id="PS50862"/>
    </source>
</evidence>
<dbReference type="GO" id="GO:0005524">
    <property type="term" value="F:ATP binding"/>
    <property type="evidence" value="ECO:0007669"/>
    <property type="project" value="UniProtKB-UniRule"/>
</dbReference>
<dbReference type="Pfam" id="PF01336">
    <property type="entry name" value="tRNA_anti-codon"/>
    <property type="match status" value="1"/>
</dbReference>
<proteinExistence type="inferred from homology"/>
<dbReference type="InterPro" id="IPR004365">
    <property type="entry name" value="NA-bd_OB_tRNA"/>
</dbReference>
<dbReference type="GO" id="GO:0006421">
    <property type="term" value="P:asparaginyl-tRNA aminoacylation"/>
    <property type="evidence" value="ECO:0007669"/>
    <property type="project" value="UniProtKB-UniRule"/>
</dbReference>
<dbReference type="PRINTS" id="PR01042">
    <property type="entry name" value="TRNASYNTHASP"/>
</dbReference>
<accession>A0A172WDT3</accession>
<comment type="subcellular location">
    <subcellularLocation>
        <location evidence="8">Cytoplasm</location>
    </subcellularLocation>
</comment>
<dbReference type="Gene3D" id="3.30.930.10">
    <property type="entry name" value="Bira Bifunctional Protein, Domain 2"/>
    <property type="match status" value="1"/>
</dbReference>
<sequence>MDIVSISDLHSNKVKINSSVIIKGWVRHNRSSKSGISFIDMYDGSCFHTIQIIARNILVNYYQEIIKLTVGCSIVVYGKLIESLGRNQVYEINAKKIQIVGLVKDASNYPMSSKNHTIKHLRKHSHLRPRTNFIGSISRIRNGLFHALHKFLFDREYYWISTPIITGLNSEGGGEMFRVSTLDFSNVPKNNFSNVNFEHDFFGRESFLSVSGQLSLEAYACSLSKVYSFGPIFRAENSNTSRHLSEFWMLEVETAFSNLNDLIVLSESMLQYSVNFILEKCSVDLEFLKKTLDLNIISRLQEFSKRKFIVIEYKEAISILKKSNEFPNKSIFLNMNLLLEHERYLVEKHFNFPIIIINYPRSLKAFYMKLNKDNETVAAMDLLVPKIGEILGGSEREEELKNLDERFSEFSLKKDSYWWYRDLRKYGTVPHAGFGLGFERFLSYITGVKNVKDVSPFPRTIKNFNI</sequence>
<keyword evidence="11" id="KW-1185">Reference proteome</keyword>
<evidence type="ECO:0000313" key="10">
    <source>
        <dbReference type="EMBL" id="ANF17102.1"/>
    </source>
</evidence>
<organism evidence="10 11">
    <name type="scientific">Buchnera aphidicola subsp. Schlechtendalia chinensis</name>
    <dbReference type="NCBI Taxonomy" id="118110"/>
    <lineage>
        <taxon>Bacteria</taxon>
        <taxon>Pseudomonadati</taxon>
        <taxon>Pseudomonadota</taxon>
        <taxon>Gammaproteobacteria</taxon>
        <taxon>Enterobacterales</taxon>
        <taxon>Erwiniaceae</taxon>
        <taxon>Buchnera</taxon>
    </lineage>
</organism>
<gene>
    <name evidence="8" type="primary">asnS</name>
    <name evidence="10" type="ORF">XW81_01650</name>
</gene>
<dbReference type="GO" id="GO:0004816">
    <property type="term" value="F:asparagine-tRNA ligase activity"/>
    <property type="evidence" value="ECO:0007669"/>
    <property type="project" value="UniProtKB-UniRule"/>
</dbReference>
<keyword evidence="6 8" id="KW-0648">Protein biosynthesis</keyword>
<dbReference type="Pfam" id="PF00152">
    <property type="entry name" value="tRNA-synt_2"/>
    <property type="match status" value="1"/>
</dbReference>
<dbReference type="EMBL" id="CP011299">
    <property type="protein sequence ID" value="ANF17102.1"/>
    <property type="molecule type" value="Genomic_DNA"/>
</dbReference>
<dbReference type="InterPro" id="IPR012340">
    <property type="entry name" value="NA-bd_OB-fold"/>
</dbReference>
<dbReference type="PROSITE" id="PS50862">
    <property type="entry name" value="AA_TRNA_LIGASE_II"/>
    <property type="match status" value="1"/>
</dbReference>
<dbReference type="CDD" id="cd04318">
    <property type="entry name" value="EcAsnRS_like_N"/>
    <property type="match status" value="1"/>
</dbReference>
<dbReference type="InterPro" id="IPR006195">
    <property type="entry name" value="aa-tRNA-synth_II"/>
</dbReference>
<dbReference type="PATRIC" id="fig|118110.3.peg.331"/>
<dbReference type="Gene3D" id="2.40.50.140">
    <property type="entry name" value="Nucleic acid-binding proteins"/>
    <property type="match status" value="1"/>
</dbReference>
<dbReference type="NCBIfam" id="NF003037">
    <property type="entry name" value="PRK03932.1"/>
    <property type="match status" value="1"/>
</dbReference>
<evidence type="ECO:0000256" key="2">
    <source>
        <dbReference type="ARBA" id="ARBA00022490"/>
    </source>
</evidence>
<keyword evidence="7 8" id="KW-0030">Aminoacyl-tRNA synthetase</keyword>
<dbReference type="EC" id="6.1.1.22" evidence="8"/>
<evidence type="ECO:0000256" key="5">
    <source>
        <dbReference type="ARBA" id="ARBA00022840"/>
    </source>
</evidence>
<dbReference type="FunFam" id="3.30.930.10:FF:000016">
    <property type="entry name" value="Asparagine--tRNA ligase"/>
    <property type="match status" value="1"/>
</dbReference>
<dbReference type="STRING" id="118110.XW81_01650"/>
<dbReference type="CDD" id="cd00776">
    <property type="entry name" value="AsxRS_core"/>
    <property type="match status" value="1"/>
</dbReference>
<keyword evidence="2 8" id="KW-0963">Cytoplasm</keyword>
<dbReference type="InterPro" id="IPR002312">
    <property type="entry name" value="Asp/Asn-tRNA-synth_IIb"/>
</dbReference>
<dbReference type="NCBIfam" id="TIGR00457">
    <property type="entry name" value="asnS"/>
    <property type="match status" value="1"/>
</dbReference>